<dbReference type="Gene3D" id="1.10.10.2360">
    <property type="match status" value="1"/>
</dbReference>
<comment type="similarity">
    <text evidence="2">Belongs to the nucleoporin GLFG family.</text>
</comment>
<gene>
    <name evidence="12" type="ORF">SCAR479_10272</name>
</gene>
<keyword evidence="5" id="KW-0509">mRNA transport</keyword>
<name>A0ABR2XHJ3_9PEZI</name>
<evidence type="ECO:0000313" key="13">
    <source>
        <dbReference type="Proteomes" id="UP001465668"/>
    </source>
</evidence>
<dbReference type="Gene3D" id="1.25.40.690">
    <property type="match status" value="1"/>
</dbReference>
<evidence type="ECO:0000313" key="12">
    <source>
        <dbReference type="EMBL" id="KAK9773150.1"/>
    </source>
</evidence>
<proteinExistence type="inferred from homology"/>
<dbReference type="InterPro" id="IPR036903">
    <property type="entry name" value="Nup98_auto-Pept-S59_dom_sf"/>
</dbReference>
<dbReference type="EMBL" id="JARVKM010000054">
    <property type="protein sequence ID" value="KAK9773150.1"/>
    <property type="molecule type" value="Genomic_DNA"/>
</dbReference>
<keyword evidence="4" id="KW-0068">Autocatalytic cleavage</keyword>
<keyword evidence="6" id="KW-0653">Protein transport</keyword>
<feature type="compositionally biased region" description="Polar residues" evidence="10">
    <location>
        <begin position="437"/>
        <end position="456"/>
    </location>
</feature>
<accession>A0ABR2XHJ3</accession>
<feature type="region of interest" description="Disordered" evidence="10">
    <location>
        <begin position="664"/>
        <end position="691"/>
    </location>
</feature>
<evidence type="ECO:0000256" key="2">
    <source>
        <dbReference type="ARBA" id="ARBA00008926"/>
    </source>
</evidence>
<reference evidence="12 13" key="1">
    <citation type="submission" date="2024-02" db="EMBL/GenBank/DDBJ databases">
        <title>First draft genome assembly of two strains of Seiridium cardinale.</title>
        <authorList>
            <person name="Emiliani G."/>
            <person name="Scali E."/>
        </authorList>
    </citation>
    <scope>NUCLEOTIDE SEQUENCE [LARGE SCALE GENOMIC DNA]</scope>
    <source>
        <strain evidence="12 13">BM-138-000479</strain>
    </source>
</reference>
<feature type="region of interest" description="Disordered" evidence="10">
    <location>
        <begin position="725"/>
        <end position="745"/>
    </location>
</feature>
<dbReference type="PANTHER" id="PTHR23198">
    <property type="entry name" value="NUCLEOPORIN"/>
    <property type="match status" value="1"/>
</dbReference>
<dbReference type="Pfam" id="PF04096">
    <property type="entry name" value="Nucleoporin2"/>
    <property type="match status" value="1"/>
</dbReference>
<feature type="compositionally biased region" description="Basic and acidic residues" evidence="10">
    <location>
        <begin position="1233"/>
        <end position="1253"/>
    </location>
</feature>
<evidence type="ECO:0000259" key="11">
    <source>
        <dbReference type="PROSITE" id="PS51434"/>
    </source>
</evidence>
<evidence type="ECO:0000256" key="6">
    <source>
        <dbReference type="ARBA" id="ARBA00022927"/>
    </source>
</evidence>
<dbReference type="Proteomes" id="UP001465668">
    <property type="component" value="Unassembled WGS sequence"/>
</dbReference>
<evidence type="ECO:0000256" key="3">
    <source>
        <dbReference type="ARBA" id="ARBA00022448"/>
    </source>
</evidence>
<comment type="subcellular location">
    <subcellularLocation>
        <location evidence="1">Nucleus</location>
        <location evidence="1">Nuclear pore complex</location>
    </subcellularLocation>
</comment>
<feature type="compositionally biased region" description="Polar residues" evidence="10">
    <location>
        <begin position="725"/>
        <end position="735"/>
    </location>
</feature>
<keyword evidence="8" id="KW-0906">Nuclear pore complex</keyword>
<feature type="compositionally biased region" description="Polar residues" evidence="10">
    <location>
        <begin position="631"/>
        <end position="641"/>
    </location>
</feature>
<evidence type="ECO:0000256" key="10">
    <source>
        <dbReference type="SAM" id="MobiDB-lite"/>
    </source>
</evidence>
<organism evidence="12 13">
    <name type="scientific">Seiridium cardinale</name>
    <dbReference type="NCBI Taxonomy" id="138064"/>
    <lineage>
        <taxon>Eukaryota</taxon>
        <taxon>Fungi</taxon>
        <taxon>Dikarya</taxon>
        <taxon>Ascomycota</taxon>
        <taxon>Pezizomycotina</taxon>
        <taxon>Sordariomycetes</taxon>
        <taxon>Xylariomycetidae</taxon>
        <taxon>Amphisphaeriales</taxon>
        <taxon>Sporocadaceae</taxon>
        <taxon>Seiridium</taxon>
    </lineage>
</organism>
<feature type="compositionally biased region" description="Low complexity" evidence="10">
    <location>
        <begin position="506"/>
        <end position="524"/>
    </location>
</feature>
<dbReference type="Pfam" id="PF12110">
    <property type="entry name" value="Nup96"/>
    <property type="match status" value="1"/>
</dbReference>
<evidence type="ECO:0000256" key="7">
    <source>
        <dbReference type="ARBA" id="ARBA00023010"/>
    </source>
</evidence>
<feature type="domain" description="Peptidase S59" evidence="11">
    <location>
        <begin position="908"/>
        <end position="1046"/>
    </location>
</feature>
<feature type="compositionally biased region" description="Low complexity" evidence="10">
    <location>
        <begin position="411"/>
        <end position="423"/>
    </location>
</feature>
<evidence type="ECO:0000256" key="8">
    <source>
        <dbReference type="ARBA" id="ARBA00023132"/>
    </source>
</evidence>
<evidence type="ECO:0000256" key="1">
    <source>
        <dbReference type="ARBA" id="ARBA00004567"/>
    </source>
</evidence>
<dbReference type="Pfam" id="PF13634">
    <property type="entry name" value="Nucleoporin_FG"/>
    <property type="match status" value="3"/>
</dbReference>
<dbReference type="SUPFAM" id="SSF82215">
    <property type="entry name" value="C-terminal autoproteolytic domain of nucleoporin nup98"/>
    <property type="match status" value="1"/>
</dbReference>
<dbReference type="PROSITE" id="PS51434">
    <property type="entry name" value="NUP_C"/>
    <property type="match status" value="1"/>
</dbReference>
<dbReference type="InterPro" id="IPR007230">
    <property type="entry name" value="Nup98_auto-Pept-S59_dom"/>
</dbReference>
<feature type="region of interest" description="Disordered" evidence="10">
    <location>
        <begin position="393"/>
        <end position="641"/>
    </location>
</feature>
<feature type="compositionally biased region" description="Gly residues" evidence="10">
    <location>
        <begin position="554"/>
        <end position="564"/>
    </location>
</feature>
<keyword evidence="3" id="KW-0813">Transport</keyword>
<evidence type="ECO:0000256" key="4">
    <source>
        <dbReference type="ARBA" id="ARBA00022813"/>
    </source>
</evidence>
<evidence type="ECO:0000256" key="5">
    <source>
        <dbReference type="ARBA" id="ARBA00022816"/>
    </source>
</evidence>
<dbReference type="Gene3D" id="3.30.1610.10">
    <property type="entry name" value="Peptidase S59, nucleoporin"/>
    <property type="match status" value="1"/>
</dbReference>
<feature type="compositionally biased region" description="Low complexity" evidence="10">
    <location>
        <begin position="565"/>
        <end position="584"/>
    </location>
</feature>
<dbReference type="PANTHER" id="PTHR23198:SF6">
    <property type="entry name" value="NUCLEAR PORE COMPLEX PROTEIN NUP98-NUP96"/>
    <property type="match status" value="1"/>
</dbReference>
<dbReference type="InterPro" id="IPR037665">
    <property type="entry name" value="Nucleoporin_S59-like"/>
</dbReference>
<feature type="compositionally biased region" description="Low complexity" evidence="10">
    <location>
        <begin position="393"/>
        <end position="404"/>
    </location>
</feature>
<protein>
    <submittedName>
        <fullName evidence="12">Peptidase S59 domain-containing protein</fullName>
    </submittedName>
</protein>
<feature type="region of interest" description="Disordered" evidence="10">
    <location>
        <begin position="1053"/>
        <end position="1099"/>
    </location>
</feature>
<evidence type="ECO:0000256" key="9">
    <source>
        <dbReference type="ARBA" id="ARBA00023242"/>
    </source>
</evidence>
<dbReference type="InterPro" id="IPR021967">
    <property type="entry name" value="Nup98_C"/>
</dbReference>
<feature type="compositionally biased region" description="Low complexity" evidence="10">
    <location>
        <begin position="620"/>
        <end position="630"/>
    </location>
</feature>
<keyword evidence="7" id="KW-0811">Translocation</keyword>
<keyword evidence="13" id="KW-1185">Reference proteome</keyword>
<keyword evidence="9" id="KW-0539">Nucleus</keyword>
<comment type="caution">
    <text evidence="12">The sequence shown here is derived from an EMBL/GenBank/DDBJ whole genome shotgun (WGS) entry which is preliminary data.</text>
</comment>
<feature type="region of interest" description="Disordered" evidence="10">
    <location>
        <begin position="1230"/>
        <end position="1255"/>
    </location>
</feature>
<dbReference type="InterPro" id="IPR025574">
    <property type="entry name" value="Nucleoporin_FG_rpt"/>
</dbReference>
<sequence length="1958" mass="206026">MSFGGGFGGFGSNNNSNASTGFGGFGSTNNTTNTTTGGFGSTNNTFGASNNTSGGGLFGGGGASSNTGGGFGSTTGAFGTNTPGGFGSTASKPAFGNTASGGGGGGGLFGSGNTGSSTAGTGFGGFGASNTASTSNTFGSGTSGGGLFGNSTNKPAFGTPATGSTGGGLFGGGATTTAFGSGNAFNAPASTALGAPVGDAPGTTAAAFTPTVEKESAASLAQNSFQNILFQDPYKKWSAEELRLADYAQNRRFGTGSGPSFGGGFGGFGSNTTTTAPTTNTFGSGNNTSGGGLFGSGSTGTTGFGSNTATSGFGASNTGGLFGSKPATGGGGLFGSAATSSAPASGGLFGSSGTSGFGNTGANAAAPTTNAFGTNTNNSGGGLFGASSQPKTTGFSFGNNSSTNTGGGAFGNTQQQSTGFGNTNTGGGGLFGNTQQPNTNTGGLFGNSTNTQQPQNTSAFGTSGGFGTQNPQAAGGGLFSNQPQQKPAGGLFGNSAPANAGGGLFGNNNNNNNGATNNAFGTNAQQGGGLFGNKPAGATGGGIFGNNTNTQNTNGGGGLFGGLGNNSQPQSQSSGGLFGGLNNSTQNKSGGSLFGVNPQSTGGGLYGGQNNAQQGGGLFSNSTNQQQQNTMGNSIFSNSMNNQQAPQTLTASVNDPSAYGTGSLFGNLAAPTNDPGPLATPLSSKKQSRRPSILPMYKLNPASASRFATPQKRGFGFSYSTYGTPNSPSSVASTPGSMSQSLLGGGSLGRSLGKSISTSNLRRSFNVEDSLLAPGAFSASSGPRYTGGSNVKKLVINRELRSDLFSTPTKVSEDAPNGTRKLSKRVSFDTELNDAPRAIDGPIASGSSTPSAEELGYIRPQSNGTNGLKANAPEVEQVKSRDLTIVHEEEIASPSVPSPSTGAAEKELGEYWMEPSREEIQAMNRVQRQKVQNFKVGRKNSGWVTFKVPVDLTQVDIDNLYDNIVVLDVRSCTVYPNAAKKPQVGKGLNVPSTINLENSWPRAAKSRGKAPTSIKKHVERLKRIENTHFEDYNEETGEWTFSVDHFTRYGLDYDEDDEDTEAGPSMEAPESPRHESASPSTSAHPDLDQDDDTFNFRHSRHSLPGAFDVDGHYDDEDDVGAMAEVNGRRSSFLGSRSVGSTSKAFVPVAQGDLEEEYAMSEEQDTSADLGHHHAAEQDEDSFAASQMEFVPETPAGIMRARMRAIKGLATPAKVTVAAGDDWMDMLQKTVSPQKRDRARLRENQEADNYRMKDSSQLLPSAKKRVLPDGRGFATSIDLMKSIFDQAKAPVVKPPSSVRPGNVKWPYKRMTKTLDENDLEERDRIWHDTLRPTWGPNGTLVFAANPQETPFGRSGRITEKNGLMTVTKNNFNFESQDIRIAKFSNEMSAKAIRAHADLSQIYLDRGIPTVQGPRVSLKDFTTDTGAKNPAADHEKLVWELASTLFDNVKVPTEFQNQPEMVEKLRREALSRFWESIVETESNKGISMAGSSEEKALAALAGHRVAEACKHLLDGKNFRLATLISLIGTGADVKRDMREQIKEWQSGNVLSEFSEPIRALYEMLSGNVCVCEGTKGGPSENRMDSFIISRKFGLNWKQAFGLRLWYASSEEDAIAGAVEKFREDYEQDKEQRPSAWFVEEGIASIWNDPKEADREDLLWGLLQLYSSGHADLESILRPENSQLSPLDYRLTWQLGQALTATGKVSFGNNAEEKIDAATVSFASQLTNEGSWLEATFVTLHLTDPDARSKAIQEHLCRHAGLIGNEQSESFKKLTEKFKIPARWIWHAKALFMRSVKKDAAGEVQSLLRAESFAEAHQTFIKEVAPIAVIERDFDALANLLQQFDGRQSQVPDWNLGGEVYKAFLQLMGFQRRREQPPLALISGLLEGLPAMHGNTPEAGTMEYAALTDMAEVVAKVVSDLAKNGKMDHQRILKLPLTEDVLLRHSRDLAWSHYHTVMAGH</sequence>